<dbReference type="RefSeq" id="WP_086743473.1">
    <property type="nucleotide sequence ID" value="NZ_MWPV01000002.1"/>
</dbReference>
<accession>A0A244CRB0</accession>
<organism evidence="2 3">
    <name type="scientific">Pseudoalteromonas ulvae</name>
    <dbReference type="NCBI Taxonomy" id="107327"/>
    <lineage>
        <taxon>Bacteria</taxon>
        <taxon>Pseudomonadati</taxon>
        <taxon>Pseudomonadota</taxon>
        <taxon>Gammaproteobacteria</taxon>
        <taxon>Alteromonadales</taxon>
        <taxon>Pseudoalteromonadaceae</taxon>
        <taxon>Pseudoalteromonas</taxon>
    </lineage>
</organism>
<proteinExistence type="predicted"/>
<dbReference type="AlphaFoldDB" id="A0A244CRB0"/>
<feature type="coiled-coil region" evidence="1">
    <location>
        <begin position="47"/>
        <end position="98"/>
    </location>
</feature>
<gene>
    <name evidence="2" type="ORF">B1199_07375</name>
</gene>
<dbReference type="EMBL" id="MWPV01000002">
    <property type="protein sequence ID" value="OUL58167.1"/>
    <property type="molecule type" value="Genomic_DNA"/>
</dbReference>
<protein>
    <submittedName>
        <fullName evidence="2">Uncharacterized protein</fullName>
    </submittedName>
</protein>
<name>A0A244CRB0_PSEDV</name>
<dbReference type="OrthoDB" id="5751334at2"/>
<keyword evidence="3" id="KW-1185">Reference proteome</keyword>
<reference evidence="2 3" key="1">
    <citation type="submission" date="2017-02" db="EMBL/GenBank/DDBJ databases">
        <title>Pseudoalteromonas ulvae TC14 Genome.</title>
        <authorList>
            <person name="Molmeret M."/>
        </authorList>
    </citation>
    <scope>NUCLEOTIDE SEQUENCE [LARGE SCALE GENOMIC DNA]</scope>
    <source>
        <strain evidence="2">TC14</strain>
    </source>
</reference>
<evidence type="ECO:0000313" key="2">
    <source>
        <dbReference type="EMBL" id="OUL58167.1"/>
    </source>
</evidence>
<evidence type="ECO:0000256" key="1">
    <source>
        <dbReference type="SAM" id="Coils"/>
    </source>
</evidence>
<dbReference type="Proteomes" id="UP000194841">
    <property type="component" value="Unassembled WGS sequence"/>
</dbReference>
<sequence>MANNAFNESSYIKTLKQIITAIHNNSTLEDSIYHQAINYFNTQEDASDQLHQRHQALNEALSKQEQAAKTTKNVETAIKQAKQALKKQQKIQSEARLQRLAQLKQVALNIIDLCYGDSLSDTNTRFAKCLGAQLLLVPTQRKQAVRYNHLSKHLYRAVLSLKLFDQLLAEGFIKNKFVLECYQHSLKQGSNQFKECIQIPLVMVSLLLDVGNFHPESITILKGPEGKLDELRALDNEERIALLKINYQQTINYLIEGLGADQYIGNSKAEKAEFDELEQQKIIFIKDLLLKAVNPQQGIGNVIKIPQVYTSIVMSSKLNFAYTTVPKAFLILDKGVEHGSHSQIAVNTLLKITGIYPQGFGITYIPKDDTGYDLPRYEYAIVNRLYPEDPHVPICRIVTRNLTFISSGDDTAVPATQNLYYPANRKKLEKISPQRLKEILSQLWSNFEQRQEEMELVPQCWQPHEYFSYAKHQNLWNKTVL</sequence>
<comment type="caution">
    <text evidence="2">The sequence shown here is derived from an EMBL/GenBank/DDBJ whole genome shotgun (WGS) entry which is preliminary data.</text>
</comment>
<evidence type="ECO:0000313" key="3">
    <source>
        <dbReference type="Proteomes" id="UP000194841"/>
    </source>
</evidence>
<keyword evidence="1" id="KW-0175">Coiled coil</keyword>